<dbReference type="STRING" id="1561998.A0A1I7SYK0"/>
<evidence type="ECO:0000256" key="2">
    <source>
        <dbReference type="SAM" id="SignalP"/>
    </source>
</evidence>
<evidence type="ECO:0000313" key="4">
    <source>
        <dbReference type="Proteomes" id="UP000095282"/>
    </source>
</evidence>
<dbReference type="CDD" id="cd19941">
    <property type="entry name" value="TIL"/>
    <property type="match status" value="1"/>
</dbReference>
<dbReference type="InterPro" id="IPR036084">
    <property type="entry name" value="Ser_inhib-like_sf"/>
</dbReference>
<dbReference type="InterPro" id="IPR002919">
    <property type="entry name" value="TIL_dom"/>
</dbReference>
<feature type="signal peptide" evidence="2">
    <location>
        <begin position="1"/>
        <end position="21"/>
    </location>
</feature>
<accession>A0A1I7SYK0</accession>
<evidence type="ECO:0000256" key="1">
    <source>
        <dbReference type="ARBA" id="ARBA00022900"/>
    </source>
</evidence>
<keyword evidence="1" id="KW-0722">Serine protease inhibitor</keyword>
<keyword evidence="1" id="KW-0646">Protease inhibitor</keyword>
<dbReference type="WBParaSite" id="Csp11.Scaffold320.g811.t2">
    <property type="protein sequence ID" value="Csp11.Scaffold320.g811.t2"/>
    <property type="gene ID" value="Csp11.Scaffold320.g811"/>
</dbReference>
<sequence>MFLSSICLIFLFLSTTTVVNSQYYQTSQITCGINEQYSPCTQICPPTCDSPNPQCRVDCTRPSCNCLPGYVYSPNRQCIPANSCLQTQSSRCRFNIDCRHGSYCVNGFCGAGTSGVYTRTIVTSSSSSSSSSGLRHHRIQGQCSLDVDCEHRKVCINRICVFAEPSDSYVRK</sequence>
<keyword evidence="4" id="KW-1185">Reference proteome</keyword>
<dbReference type="Pfam" id="PF01826">
    <property type="entry name" value="TIL"/>
    <property type="match status" value="1"/>
</dbReference>
<dbReference type="AlphaFoldDB" id="A0A1I7SYK0"/>
<organism evidence="4 5">
    <name type="scientific">Caenorhabditis tropicalis</name>
    <dbReference type="NCBI Taxonomy" id="1561998"/>
    <lineage>
        <taxon>Eukaryota</taxon>
        <taxon>Metazoa</taxon>
        <taxon>Ecdysozoa</taxon>
        <taxon>Nematoda</taxon>
        <taxon>Chromadorea</taxon>
        <taxon>Rhabditida</taxon>
        <taxon>Rhabditina</taxon>
        <taxon>Rhabditomorpha</taxon>
        <taxon>Rhabditoidea</taxon>
        <taxon>Rhabditidae</taxon>
        <taxon>Peloderinae</taxon>
        <taxon>Caenorhabditis</taxon>
    </lineage>
</organism>
<keyword evidence="2" id="KW-0732">Signal</keyword>
<protein>
    <submittedName>
        <fullName evidence="5">TIL domain-containing protein</fullName>
    </submittedName>
</protein>
<dbReference type="GO" id="GO:0004867">
    <property type="term" value="F:serine-type endopeptidase inhibitor activity"/>
    <property type="evidence" value="ECO:0007669"/>
    <property type="project" value="UniProtKB-KW"/>
</dbReference>
<evidence type="ECO:0000259" key="3">
    <source>
        <dbReference type="Pfam" id="PF01826"/>
    </source>
</evidence>
<proteinExistence type="predicted"/>
<dbReference type="Gene3D" id="2.10.25.10">
    <property type="entry name" value="Laminin"/>
    <property type="match status" value="1"/>
</dbReference>
<name>A0A1I7SYK0_9PELO</name>
<evidence type="ECO:0000313" key="5">
    <source>
        <dbReference type="WBParaSite" id="Csp11.Scaffold320.g811.t2"/>
    </source>
</evidence>
<dbReference type="Proteomes" id="UP000095282">
    <property type="component" value="Unplaced"/>
</dbReference>
<dbReference type="SUPFAM" id="SSF57567">
    <property type="entry name" value="Serine protease inhibitors"/>
    <property type="match status" value="1"/>
</dbReference>
<reference evidence="5" key="1">
    <citation type="submission" date="2016-11" db="UniProtKB">
        <authorList>
            <consortium name="WormBaseParasite"/>
        </authorList>
    </citation>
    <scope>IDENTIFICATION</scope>
</reference>
<feature type="chain" id="PRO_5009306852" evidence="2">
    <location>
        <begin position="22"/>
        <end position="172"/>
    </location>
</feature>
<feature type="domain" description="TIL" evidence="3">
    <location>
        <begin position="31"/>
        <end position="84"/>
    </location>
</feature>